<accession>A0A9W7E7A0</accession>
<keyword evidence="2" id="KW-1185">Reference proteome</keyword>
<evidence type="ECO:0000313" key="1">
    <source>
        <dbReference type="EMBL" id="GMH70969.1"/>
    </source>
</evidence>
<comment type="caution">
    <text evidence="1">The sequence shown here is derived from an EMBL/GenBank/DDBJ whole genome shotgun (WGS) entry which is preliminary data.</text>
</comment>
<organism evidence="1 2">
    <name type="scientific">Triparma retinervis</name>
    <dbReference type="NCBI Taxonomy" id="2557542"/>
    <lineage>
        <taxon>Eukaryota</taxon>
        <taxon>Sar</taxon>
        <taxon>Stramenopiles</taxon>
        <taxon>Ochrophyta</taxon>
        <taxon>Bolidophyceae</taxon>
        <taxon>Parmales</taxon>
        <taxon>Triparmaceae</taxon>
        <taxon>Triparma</taxon>
    </lineage>
</organism>
<dbReference type="EMBL" id="BRXZ01002824">
    <property type="protein sequence ID" value="GMH70969.1"/>
    <property type="molecule type" value="Genomic_DNA"/>
</dbReference>
<dbReference type="OrthoDB" id="10335663at2759"/>
<dbReference type="Proteomes" id="UP001165082">
    <property type="component" value="Unassembled WGS sequence"/>
</dbReference>
<gene>
    <name evidence="1" type="ORF">TrRE_jg4473</name>
</gene>
<name>A0A9W7E7A0_9STRA</name>
<reference evidence="1" key="1">
    <citation type="submission" date="2022-07" db="EMBL/GenBank/DDBJ databases">
        <title>Genome analysis of Parmales, a sister group of diatoms, reveals the evolutionary specialization of diatoms from phago-mixotrophs to photoautotrophs.</title>
        <authorList>
            <person name="Ban H."/>
            <person name="Sato S."/>
            <person name="Yoshikawa S."/>
            <person name="Kazumasa Y."/>
            <person name="Nakamura Y."/>
            <person name="Ichinomiya M."/>
            <person name="Saitoh K."/>
            <person name="Sato N."/>
            <person name="Blanc-Mathieu R."/>
            <person name="Endo H."/>
            <person name="Kuwata A."/>
            <person name="Ogata H."/>
        </authorList>
    </citation>
    <scope>NUCLEOTIDE SEQUENCE</scope>
</reference>
<dbReference type="AlphaFoldDB" id="A0A9W7E7A0"/>
<evidence type="ECO:0000313" key="2">
    <source>
        <dbReference type="Proteomes" id="UP001165082"/>
    </source>
</evidence>
<sequence>MEVEADAEVKVMEMEIKMETTEVAEVEEEALTDGNVDDHVPSVYVTEDGPFAHYLTTGLSRFATTTDIVQHISGELEGLEIEVESIKNLRYRPRNIYLVADRSKNQPPAKFRTRHDMNVWIVKLTSPKFMEDGAPLEFSIENNSKTVYLNMVNNNHTRFLLDLADRKNLNESTVVLKRVPRHLSNKSLLRYAFKQYELIADPDLAITRIDVGFRGNDDDDRENEVSPFFDFNIRFKTPAEARQFVRENMKLCLDGYPVYVQAFRE</sequence>
<proteinExistence type="predicted"/>
<protein>
    <submittedName>
        <fullName evidence="1">Uncharacterized protein</fullName>
    </submittedName>
</protein>